<feature type="transmembrane region" description="Helical" evidence="1">
    <location>
        <begin position="55"/>
        <end position="88"/>
    </location>
</feature>
<keyword evidence="3" id="KW-0808">Transferase</keyword>
<dbReference type="AlphaFoldDB" id="A0A1R7Q9J9"/>
<proteinExistence type="predicted"/>
<dbReference type="EMBL" id="FUUY01000001">
    <property type="protein sequence ID" value="SJX20916.1"/>
    <property type="molecule type" value="Genomic_DNA"/>
</dbReference>
<reference evidence="3 4" key="1">
    <citation type="submission" date="2017-02" db="EMBL/GenBank/DDBJ databases">
        <authorList>
            <person name="Peterson S.W."/>
        </authorList>
    </citation>
    <scope>NUCLEOTIDE SEQUENCE [LARGE SCALE GENOMIC DNA]</scope>
    <source>
        <strain evidence="3">C6</strain>
    </source>
</reference>
<dbReference type="PANTHER" id="PTHR42736">
    <property type="entry name" value="PROTEIN-GLUTAMINE GAMMA-GLUTAMYLTRANSFERASE"/>
    <property type="match status" value="1"/>
</dbReference>
<dbReference type="InterPro" id="IPR038765">
    <property type="entry name" value="Papain-like_cys_pep_sf"/>
</dbReference>
<dbReference type="InterPro" id="IPR052901">
    <property type="entry name" value="Bact_TGase-like"/>
</dbReference>
<dbReference type="Gene3D" id="3.10.620.30">
    <property type="match status" value="1"/>
</dbReference>
<evidence type="ECO:0000313" key="4">
    <source>
        <dbReference type="Proteomes" id="UP000196240"/>
    </source>
</evidence>
<dbReference type="InterPro" id="IPR021878">
    <property type="entry name" value="TgpA_N"/>
</dbReference>
<accession>A0A1R7Q9J9</accession>
<keyword evidence="1" id="KW-1133">Transmembrane helix</keyword>
<evidence type="ECO:0000313" key="3">
    <source>
        <dbReference type="EMBL" id="SJX20916.1"/>
    </source>
</evidence>
<name>A0A1R7Q9J9_ACIJO</name>
<keyword evidence="1" id="KW-0472">Membrane</keyword>
<feature type="transmembrane region" description="Helical" evidence="1">
    <location>
        <begin position="21"/>
        <end position="43"/>
    </location>
</feature>
<feature type="transmembrane region" description="Helical" evidence="1">
    <location>
        <begin position="550"/>
        <end position="573"/>
    </location>
</feature>
<evidence type="ECO:0000259" key="2">
    <source>
        <dbReference type="SMART" id="SM00460"/>
    </source>
</evidence>
<organism evidence="3 4">
    <name type="scientific">Acinetobacter johnsonii</name>
    <dbReference type="NCBI Taxonomy" id="40214"/>
    <lineage>
        <taxon>Bacteria</taxon>
        <taxon>Pseudomonadati</taxon>
        <taxon>Pseudomonadota</taxon>
        <taxon>Gammaproteobacteria</taxon>
        <taxon>Moraxellales</taxon>
        <taxon>Moraxellaceae</taxon>
        <taxon>Acinetobacter</taxon>
    </lineage>
</organism>
<dbReference type="Pfam" id="PF11992">
    <property type="entry name" value="TgpA_N"/>
    <property type="match status" value="1"/>
</dbReference>
<gene>
    <name evidence="3" type="primary">tgpA</name>
    <name evidence="3" type="ORF">ACNJC6_00515</name>
</gene>
<dbReference type="RefSeq" id="WP_087011014.1">
    <property type="nucleotide sequence ID" value="NZ_FUUY01000001.1"/>
</dbReference>
<dbReference type="SMART" id="SM00460">
    <property type="entry name" value="TGc"/>
    <property type="match status" value="1"/>
</dbReference>
<feature type="transmembrane region" description="Helical" evidence="1">
    <location>
        <begin position="100"/>
        <end position="116"/>
    </location>
</feature>
<feature type="transmembrane region" description="Helical" evidence="1">
    <location>
        <begin position="122"/>
        <end position="141"/>
    </location>
</feature>
<dbReference type="SUPFAM" id="SSF54001">
    <property type="entry name" value="Cysteine proteinases"/>
    <property type="match status" value="1"/>
</dbReference>
<feature type="domain" description="Transglutaminase-like" evidence="2">
    <location>
        <begin position="405"/>
        <end position="475"/>
    </location>
</feature>
<feature type="transmembrane region" description="Helical" evidence="1">
    <location>
        <begin position="162"/>
        <end position="181"/>
    </location>
</feature>
<dbReference type="Pfam" id="PF01841">
    <property type="entry name" value="Transglut_core"/>
    <property type="match status" value="1"/>
</dbReference>
<dbReference type="InterPro" id="IPR002931">
    <property type="entry name" value="Transglutaminase-like"/>
</dbReference>
<keyword evidence="1" id="KW-0812">Transmembrane</keyword>
<dbReference type="PANTHER" id="PTHR42736:SF1">
    <property type="entry name" value="PROTEIN-GLUTAMINE GAMMA-GLUTAMYLTRANSFERASE"/>
    <property type="match status" value="1"/>
</dbReference>
<evidence type="ECO:0000256" key="1">
    <source>
        <dbReference type="SAM" id="Phobius"/>
    </source>
</evidence>
<sequence>MHSSIRIVIVLTLSLIWITQLSFSPVLLSVIFAICIGCLWYFMKSTGNYFPKWAIYILTLVALAVTFWSYQSFLGVEAGVAVLSIFLFAKALETKTQRDVIILFNFALFVAASMFLHSQSFMTAVMVLLCLLSCLLGLYRVQTHAFESENSNRMALRQDAKHVIKFVGLALPFFVLLFIFFPRLPPLWHIPIPENKAVTGMSDSMSPGDIAQLSQSSHLAFRIIGDVTQLPNRSQLYWRAMVLDQYDGQKWTSSFINQQGISDDTLTQISTSKKWNYQYLPADVAIPWIMALEYSQPLERRYQLRQDWSIQAYRQVQRVEPIALQWMGNVQFSQSELSKIQRSINLKAPEHMDLKAQQLAQQLFKQSHENPKRYIQNILQWYRNNGFSYTLQPGLLGQHRIDEFLFQSKQGFCEHYASSFVMLMRYAGIPARIVVGYQGGQPSPDENSWEVRQLDAHAWTEVFVDGRWKRYDPTAMIAPQRIEQGMQDLMSQDASVWGESSRWNVQRYSVLNKMRIWSDYASYQWQSKVVGYNAETQRGWLQKLGLQSSYSLVLLIMISIGGLVLLYWGVIFWHKRAQTSEYDIVVQSFSRSLIAEQRKQDAETVNKWLLRLAQDVKPEQQVLFKQAADYYQQMRYSNTLNSKNIQEFKRMLKTCASALKNKK</sequence>
<dbReference type="Proteomes" id="UP000196240">
    <property type="component" value="Unassembled WGS sequence"/>
</dbReference>
<keyword evidence="3" id="KW-0012">Acyltransferase</keyword>
<dbReference type="EC" id="2.3.2.13" evidence="3"/>
<protein>
    <submittedName>
        <fullName evidence="3">Protein-glutamine gamma-glutamyltransferase</fullName>
        <ecNumber evidence="3">2.3.2.13</ecNumber>
    </submittedName>
</protein>
<dbReference type="GO" id="GO:0003810">
    <property type="term" value="F:protein-glutamine gamma-glutamyltransferase activity"/>
    <property type="evidence" value="ECO:0007669"/>
    <property type="project" value="UniProtKB-EC"/>
</dbReference>